<organism evidence="1 2">
    <name type="scientific">Oryza sativa subsp. japonica</name>
    <name type="common">Rice</name>
    <dbReference type="NCBI Taxonomy" id="39947"/>
    <lineage>
        <taxon>Eukaryota</taxon>
        <taxon>Viridiplantae</taxon>
        <taxon>Streptophyta</taxon>
        <taxon>Embryophyta</taxon>
        <taxon>Tracheophyta</taxon>
        <taxon>Spermatophyta</taxon>
        <taxon>Magnoliopsida</taxon>
        <taxon>Liliopsida</taxon>
        <taxon>Poales</taxon>
        <taxon>Poaceae</taxon>
        <taxon>BOP clade</taxon>
        <taxon>Oryzoideae</taxon>
        <taxon>Oryzeae</taxon>
        <taxon>Oryzinae</taxon>
        <taxon>Oryza</taxon>
        <taxon>Oryza sativa</taxon>
    </lineage>
</organism>
<gene>
    <name evidence="1" type="ordered locus">Os07g0545001</name>
    <name evidence="1" type="ORF">OSNPB_070545001</name>
</gene>
<reference evidence="1 2" key="3">
    <citation type="journal article" date="2013" name="Rice">
        <title>Improvement of the Oryza sativa Nipponbare reference genome using next generation sequence and optical map data.</title>
        <authorList>
            <person name="Kawahara Y."/>
            <person name="de la Bastide M."/>
            <person name="Hamilton J.P."/>
            <person name="Kanamori H."/>
            <person name="McCombie W.R."/>
            <person name="Ouyang S."/>
            <person name="Schwartz D.C."/>
            <person name="Tanaka T."/>
            <person name="Wu J."/>
            <person name="Zhou S."/>
            <person name="Childs K.L."/>
            <person name="Davidson R.M."/>
            <person name="Lin H."/>
            <person name="Quesada-Ocampo L."/>
            <person name="Vaillancourt B."/>
            <person name="Sakai H."/>
            <person name="Lee S.S."/>
            <person name="Kim J."/>
            <person name="Numa H."/>
            <person name="Itoh T."/>
            <person name="Buell C.R."/>
            <person name="Matsumoto T."/>
        </authorList>
    </citation>
    <scope>NUCLEOTIDE SEQUENCE [LARGE SCALE GENOMIC DNA]</scope>
    <source>
        <strain evidence="2">cv. Nipponbare</strain>
    </source>
</reference>
<dbReference type="AlphaFoldDB" id="A0A0P0X7L1"/>
<dbReference type="PaxDb" id="39947-A0A0P0X7L1"/>
<proteinExistence type="predicted"/>
<dbReference type="Proteomes" id="UP000059680">
    <property type="component" value="Chromosome 7"/>
</dbReference>
<keyword evidence="2" id="KW-1185">Reference proteome</keyword>
<name>A0A0P0X7L1_ORYSJ</name>
<accession>A0A0P0X7L1</accession>
<reference evidence="1 2" key="2">
    <citation type="journal article" date="2013" name="Plant Cell Physiol.">
        <title>Rice Annotation Project Database (RAP-DB): an integrative and interactive database for rice genomics.</title>
        <authorList>
            <person name="Sakai H."/>
            <person name="Lee S.S."/>
            <person name="Tanaka T."/>
            <person name="Numa H."/>
            <person name="Kim J."/>
            <person name="Kawahara Y."/>
            <person name="Wakimoto H."/>
            <person name="Yang C.C."/>
            <person name="Iwamoto M."/>
            <person name="Abe T."/>
            <person name="Yamada Y."/>
            <person name="Muto A."/>
            <person name="Inokuchi H."/>
            <person name="Ikemura T."/>
            <person name="Matsumoto T."/>
            <person name="Sasaki T."/>
            <person name="Itoh T."/>
        </authorList>
    </citation>
    <scope>NUCLEOTIDE SEQUENCE [LARGE SCALE GENOMIC DNA]</scope>
    <source>
        <strain evidence="2">cv. Nipponbare</strain>
    </source>
</reference>
<sequence length="89" mass="9733">MPRTPATTSMAMIRRQTTTASTLAMAVDSSSNFACFDLLGLGEEVACHGGAKMGDVGTVHCFSPSFIRLFCFWGCYPTPKFYTMSNRTF</sequence>
<evidence type="ECO:0000313" key="1">
    <source>
        <dbReference type="EMBL" id="BAT01997.1"/>
    </source>
</evidence>
<feature type="non-terminal residue" evidence="1">
    <location>
        <position position="89"/>
    </location>
</feature>
<dbReference type="InParanoid" id="A0A0P0X7L1"/>
<dbReference type="Gramene" id="Os07t0545001-00">
    <property type="protein sequence ID" value="Os07t0545001-00"/>
    <property type="gene ID" value="Os07g0545001"/>
</dbReference>
<evidence type="ECO:0000313" key="2">
    <source>
        <dbReference type="Proteomes" id="UP000059680"/>
    </source>
</evidence>
<reference evidence="2" key="1">
    <citation type="journal article" date="2005" name="Nature">
        <title>The map-based sequence of the rice genome.</title>
        <authorList>
            <consortium name="International rice genome sequencing project (IRGSP)"/>
            <person name="Matsumoto T."/>
            <person name="Wu J."/>
            <person name="Kanamori H."/>
            <person name="Katayose Y."/>
            <person name="Fujisawa M."/>
            <person name="Namiki N."/>
            <person name="Mizuno H."/>
            <person name="Yamamoto K."/>
            <person name="Antonio B.A."/>
            <person name="Baba T."/>
            <person name="Sakata K."/>
            <person name="Nagamura Y."/>
            <person name="Aoki H."/>
            <person name="Arikawa K."/>
            <person name="Arita K."/>
            <person name="Bito T."/>
            <person name="Chiden Y."/>
            <person name="Fujitsuka N."/>
            <person name="Fukunaka R."/>
            <person name="Hamada M."/>
            <person name="Harada C."/>
            <person name="Hayashi A."/>
            <person name="Hijishita S."/>
            <person name="Honda M."/>
            <person name="Hosokawa S."/>
            <person name="Ichikawa Y."/>
            <person name="Idonuma A."/>
            <person name="Iijima M."/>
            <person name="Ikeda M."/>
            <person name="Ikeno M."/>
            <person name="Ito K."/>
            <person name="Ito S."/>
            <person name="Ito T."/>
            <person name="Ito Y."/>
            <person name="Ito Y."/>
            <person name="Iwabuchi A."/>
            <person name="Kamiya K."/>
            <person name="Karasawa W."/>
            <person name="Kurita K."/>
            <person name="Katagiri S."/>
            <person name="Kikuta A."/>
            <person name="Kobayashi H."/>
            <person name="Kobayashi N."/>
            <person name="Machita K."/>
            <person name="Maehara T."/>
            <person name="Masukawa M."/>
            <person name="Mizubayashi T."/>
            <person name="Mukai Y."/>
            <person name="Nagasaki H."/>
            <person name="Nagata Y."/>
            <person name="Naito S."/>
            <person name="Nakashima M."/>
            <person name="Nakama Y."/>
            <person name="Nakamichi Y."/>
            <person name="Nakamura M."/>
            <person name="Meguro A."/>
            <person name="Negishi M."/>
            <person name="Ohta I."/>
            <person name="Ohta T."/>
            <person name="Okamoto M."/>
            <person name="Ono N."/>
            <person name="Saji S."/>
            <person name="Sakaguchi M."/>
            <person name="Sakai K."/>
            <person name="Shibata M."/>
            <person name="Shimokawa T."/>
            <person name="Song J."/>
            <person name="Takazaki Y."/>
            <person name="Terasawa K."/>
            <person name="Tsugane M."/>
            <person name="Tsuji K."/>
            <person name="Ueda S."/>
            <person name="Waki K."/>
            <person name="Yamagata H."/>
            <person name="Yamamoto M."/>
            <person name="Yamamoto S."/>
            <person name="Yamane H."/>
            <person name="Yoshiki S."/>
            <person name="Yoshihara R."/>
            <person name="Yukawa K."/>
            <person name="Zhong H."/>
            <person name="Yano M."/>
            <person name="Yuan Q."/>
            <person name="Ouyang S."/>
            <person name="Liu J."/>
            <person name="Jones K.M."/>
            <person name="Gansberger K."/>
            <person name="Moffat K."/>
            <person name="Hill J."/>
            <person name="Bera J."/>
            <person name="Fadrosh D."/>
            <person name="Jin S."/>
            <person name="Johri S."/>
            <person name="Kim M."/>
            <person name="Overton L."/>
            <person name="Reardon M."/>
            <person name="Tsitrin T."/>
            <person name="Vuong H."/>
            <person name="Weaver B."/>
            <person name="Ciecko A."/>
            <person name="Tallon L."/>
            <person name="Jackson J."/>
            <person name="Pai G."/>
            <person name="Aken S.V."/>
            <person name="Utterback T."/>
            <person name="Reidmuller S."/>
            <person name="Feldblyum T."/>
            <person name="Hsiao J."/>
            <person name="Zismann V."/>
            <person name="Iobst S."/>
            <person name="de Vazeille A.R."/>
            <person name="Buell C.R."/>
            <person name="Ying K."/>
            <person name="Li Y."/>
            <person name="Lu T."/>
            <person name="Huang Y."/>
            <person name="Zhao Q."/>
            <person name="Feng Q."/>
            <person name="Zhang L."/>
            <person name="Zhu J."/>
            <person name="Weng Q."/>
            <person name="Mu J."/>
            <person name="Lu Y."/>
            <person name="Fan D."/>
            <person name="Liu Y."/>
            <person name="Guan J."/>
            <person name="Zhang Y."/>
            <person name="Yu S."/>
            <person name="Liu X."/>
            <person name="Zhang Y."/>
            <person name="Hong G."/>
            <person name="Han B."/>
            <person name="Choisne N."/>
            <person name="Demange N."/>
            <person name="Orjeda G."/>
            <person name="Samain S."/>
            <person name="Cattolico L."/>
            <person name="Pelletier E."/>
            <person name="Couloux A."/>
            <person name="Segurens B."/>
            <person name="Wincker P."/>
            <person name="D'Hont A."/>
            <person name="Scarpelli C."/>
            <person name="Weissenbach J."/>
            <person name="Salanoubat M."/>
            <person name="Quetier F."/>
            <person name="Yu Y."/>
            <person name="Kim H.R."/>
            <person name="Rambo T."/>
            <person name="Currie J."/>
            <person name="Collura K."/>
            <person name="Luo M."/>
            <person name="Yang T."/>
            <person name="Ammiraju J.S.S."/>
            <person name="Engler F."/>
            <person name="Soderlund C."/>
            <person name="Wing R.A."/>
            <person name="Palmer L.E."/>
            <person name="de la Bastide M."/>
            <person name="Spiegel L."/>
            <person name="Nascimento L."/>
            <person name="Zutavern T."/>
            <person name="O'Shaughnessy A."/>
            <person name="Dike S."/>
            <person name="Dedhia N."/>
            <person name="Preston R."/>
            <person name="Balija V."/>
            <person name="McCombie W.R."/>
            <person name="Chow T."/>
            <person name="Chen H."/>
            <person name="Chung M."/>
            <person name="Chen C."/>
            <person name="Shaw J."/>
            <person name="Wu H."/>
            <person name="Hsiao K."/>
            <person name="Chao Y."/>
            <person name="Chu M."/>
            <person name="Cheng C."/>
            <person name="Hour A."/>
            <person name="Lee P."/>
            <person name="Lin S."/>
            <person name="Lin Y."/>
            <person name="Liou J."/>
            <person name="Liu S."/>
            <person name="Hsing Y."/>
            <person name="Raghuvanshi S."/>
            <person name="Mohanty A."/>
            <person name="Bharti A.K."/>
            <person name="Gaur A."/>
            <person name="Gupta V."/>
            <person name="Kumar D."/>
            <person name="Ravi V."/>
            <person name="Vij S."/>
            <person name="Kapur A."/>
            <person name="Khurana P."/>
            <person name="Khurana P."/>
            <person name="Khurana J.P."/>
            <person name="Tyagi A.K."/>
            <person name="Gaikwad K."/>
            <person name="Singh A."/>
            <person name="Dalal V."/>
            <person name="Srivastava S."/>
            <person name="Dixit A."/>
            <person name="Pal A.K."/>
            <person name="Ghazi I.A."/>
            <person name="Yadav M."/>
            <person name="Pandit A."/>
            <person name="Bhargava A."/>
            <person name="Sureshbabu K."/>
            <person name="Batra K."/>
            <person name="Sharma T.R."/>
            <person name="Mohapatra T."/>
            <person name="Singh N.K."/>
            <person name="Messing J."/>
            <person name="Nelson A.B."/>
            <person name="Fuks G."/>
            <person name="Kavchok S."/>
            <person name="Keizer G."/>
            <person name="Linton E."/>
            <person name="Llaca V."/>
            <person name="Song R."/>
            <person name="Tanyolac B."/>
            <person name="Young S."/>
            <person name="Ho-Il K."/>
            <person name="Hahn J.H."/>
            <person name="Sangsakoo G."/>
            <person name="Vanavichit A."/>
            <person name="de Mattos Luiz.A.T."/>
            <person name="Zimmer P.D."/>
            <person name="Malone G."/>
            <person name="Dellagostin O."/>
            <person name="de Oliveira A.C."/>
            <person name="Bevan M."/>
            <person name="Bancroft I."/>
            <person name="Minx P."/>
            <person name="Cordum H."/>
            <person name="Wilson R."/>
            <person name="Cheng Z."/>
            <person name="Jin W."/>
            <person name="Jiang J."/>
            <person name="Leong S.A."/>
            <person name="Iwama H."/>
            <person name="Gojobori T."/>
            <person name="Itoh T."/>
            <person name="Niimura Y."/>
            <person name="Fujii Y."/>
            <person name="Habara T."/>
            <person name="Sakai H."/>
            <person name="Sato Y."/>
            <person name="Wilson G."/>
            <person name="Kumar K."/>
            <person name="McCouch S."/>
            <person name="Juretic N."/>
            <person name="Hoen D."/>
            <person name="Wright S."/>
            <person name="Bruskiewich R."/>
            <person name="Bureau T."/>
            <person name="Miyao A."/>
            <person name="Hirochika H."/>
            <person name="Nishikawa T."/>
            <person name="Kadowaki K."/>
            <person name="Sugiura M."/>
            <person name="Burr B."/>
            <person name="Sasaki T."/>
        </authorList>
    </citation>
    <scope>NUCLEOTIDE SEQUENCE [LARGE SCALE GENOMIC DNA]</scope>
    <source>
        <strain evidence="2">cv. Nipponbare</strain>
    </source>
</reference>
<dbReference type="EMBL" id="AP014963">
    <property type="protein sequence ID" value="BAT01997.1"/>
    <property type="molecule type" value="Genomic_DNA"/>
</dbReference>
<protein>
    <submittedName>
        <fullName evidence="1">Os07g0545001 protein</fullName>
    </submittedName>
</protein>